<sequence>MTIIKYLLASLCFLSISISQANETYYKPFILAQQTTTEFTTLVGDLKLKLTQADYTIEGEYSAIPGRHIFIISSAKLKHHAGLSPQGAYGAAIRIAITKTKDNIQVSFNNPTYMAYAYRMKEDLSDVTQQLQSLLGFIQNFGSEKGLTKNELQDYQYKIFMPDFEDRLELAEYANYTVAVKKVEASIKKGNGGTELIYKIELPNKNETVFGVSISGKLEQTECAGDQFIMNKIDFQKIKSSPHLPYEILVTGQQVFALYAEFRIAISFPDLSMVGDNSFFSIMCAPSAIEHALTLAAGNSVEE</sequence>
<dbReference type="AlphaFoldDB" id="A0A3B0ZDK3"/>
<name>A0A3B0ZDK3_9ZZZZ</name>
<reference evidence="1" key="1">
    <citation type="submission" date="2018-06" db="EMBL/GenBank/DDBJ databases">
        <authorList>
            <person name="Zhirakovskaya E."/>
        </authorList>
    </citation>
    <scope>NUCLEOTIDE SEQUENCE</scope>
</reference>
<accession>A0A3B0ZDK3</accession>
<evidence type="ECO:0000313" key="1">
    <source>
        <dbReference type="EMBL" id="VAW91498.1"/>
    </source>
</evidence>
<protein>
    <submittedName>
        <fullName evidence="1">Uncharacterized protein</fullName>
    </submittedName>
</protein>
<proteinExistence type="predicted"/>
<gene>
    <name evidence="1" type="ORF">MNBD_GAMMA23-1027</name>
</gene>
<organism evidence="1">
    <name type="scientific">hydrothermal vent metagenome</name>
    <dbReference type="NCBI Taxonomy" id="652676"/>
    <lineage>
        <taxon>unclassified sequences</taxon>
        <taxon>metagenomes</taxon>
        <taxon>ecological metagenomes</taxon>
    </lineage>
</organism>
<dbReference type="EMBL" id="UOFT01000011">
    <property type="protein sequence ID" value="VAW91498.1"/>
    <property type="molecule type" value="Genomic_DNA"/>
</dbReference>